<gene>
    <name evidence="5" type="ORF">MEUPH1_LOCUS29069</name>
</gene>
<evidence type="ECO:0000256" key="1">
    <source>
        <dbReference type="ARBA" id="ARBA00004123"/>
    </source>
</evidence>
<protein>
    <recommendedName>
        <fullName evidence="4">Chromo domain-containing protein</fullName>
    </recommendedName>
</protein>
<feature type="domain" description="Chromo" evidence="4">
    <location>
        <begin position="25"/>
        <end position="83"/>
    </location>
</feature>
<feature type="compositionally biased region" description="Basic and acidic residues" evidence="3">
    <location>
        <begin position="75"/>
        <end position="84"/>
    </location>
</feature>
<dbReference type="SMART" id="SM00298">
    <property type="entry name" value="CHROMO"/>
    <property type="match status" value="1"/>
</dbReference>
<comment type="subcellular location">
    <subcellularLocation>
        <location evidence="1">Nucleus</location>
    </subcellularLocation>
</comment>
<dbReference type="PRINTS" id="PR00504">
    <property type="entry name" value="CHROMODOMAIN"/>
</dbReference>
<dbReference type="InterPro" id="IPR051219">
    <property type="entry name" value="Heterochromatin_chromo-domain"/>
</dbReference>
<proteinExistence type="predicted"/>
<evidence type="ECO:0000259" key="4">
    <source>
        <dbReference type="PROSITE" id="PS50013"/>
    </source>
</evidence>
<evidence type="ECO:0000313" key="6">
    <source>
        <dbReference type="Proteomes" id="UP001160148"/>
    </source>
</evidence>
<feature type="region of interest" description="Disordered" evidence="3">
    <location>
        <begin position="75"/>
        <end position="166"/>
    </location>
</feature>
<dbReference type="PROSITE" id="PS00598">
    <property type="entry name" value="CHROMO_1"/>
    <property type="match status" value="1"/>
</dbReference>
<reference evidence="5 6" key="1">
    <citation type="submission" date="2023-01" db="EMBL/GenBank/DDBJ databases">
        <authorList>
            <person name="Whitehead M."/>
        </authorList>
    </citation>
    <scope>NUCLEOTIDE SEQUENCE [LARGE SCALE GENOMIC DNA]</scope>
</reference>
<dbReference type="InterPro" id="IPR023780">
    <property type="entry name" value="Chromo_domain"/>
</dbReference>
<organism evidence="5 6">
    <name type="scientific">Macrosiphum euphorbiae</name>
    <name type="common">potato aphid</name>
    <dbReference type="NCBI Taxonomy" id="13131"/>
    <lineage>
        <taxon>Eukaryota</taxon>
        <taxon>Metazoa</taxon>
        <taxon>Ecdysozoa</taxon>
        <taxon>Arthropoda</taxon>
        <taxon>Hexapoda</taxon>
        <taxon>Insecta</taxon>
        <taxon>Pterygota</taxon>
        <taxon>Neoptera</taxon>
        <taxon>Paraneoptera</taxon>
        <taxon>Hemiptera</taxon>
        <taxon>Sternorrhyncha</taxon>
        <taxon>Aphidomorpha</taxon>
        <taxon>Aphidoidea</taxon>
        <taxon>Aphididae</taxon>
        <taxon>Macrosiphini</taxon>
        <taxon>Macrosiphum</taxon>
    </lineage>
</organism>
<dbReference type="SUPFAM" id="SSF54160">
    <property type="entry name" value="Chromo domain-like"/>
    <property type="match status" value="2"/>
</dbReference>
<name>A0AAV0Y8D0_9HEMI</name>
<dbReference type="InterPro" id="IPR016197">
    <property type="entry name" value="Chromo-like_dom_sf"/>
</dbReference>
<feature type="compositionally biased region" description="Low complexity" evidence="3">
    <location>
        <begin position="92"/>
        <end position="104"/>
    </location>
</feature>
<comment type="caution">
    <text evidence="5">The sequence shown here is derived from an EMBL/GenBank/DDBJ whole genome shotgun (WGS) entry which is preliminary data.</text>
</comment>
<dbReference type="CDD" id="cd00034">
    <property type="entry name" value="CSD"/>
    <property type="match status" value="1"/>
</dbReference>
<dbReference type="Pfam" id="PF00385">
    <property type="entry name" value="Chromo"/>
    <property type="match status" value="1"/>
</dbReference>
<feature type="compositionally biased region" description="Acidic residues" evidence="3">
    <location>
        <begin position="132"/>
        <end position="153"/>
    </location>
</feature>
<dbReference type="PROSITE" id="PS50013">
    <property type="entry name" value="CHROMO_2"/>
    <property type="match status" value="2"/>
</dbReference>
<evidence type="ECO:0000313" key="5">
    <source>
        <dbReference type="EMBL" id="CAI6375596.1"/>
    </source>
</evidence>
<sequence>MPSRAKKVVENKIKPNSDAAEGVEYIVETILDKRSINNKVEYFLKWKGYGDDYNTWEPKENLDCKELIRVFEEKYKQEEKDQPKRGRKRKQSNSTVTNSTSTSSEAGLEVPQHKKKTDMSDKSNLNKTNDKFEDDENSVSDEEETIEKVDDDENRVSEVEVNNSETTPAQKIPDKIIGATDAFGQLRFLMKWKGIEEGDLLLAKEVNLMYPHIVLKFYEERIEWHTPENKNNA</sequence>
<dbReference type="EMBL" id="CARXXK010001349">
    <property type="protein sequence ID" value="CAI6375596.1"/>
    <property type="molecule type" value="Genomic_DNA"/>
</dbReference>
<evidence type="ECO:0000256" key="2">
    <source>
        <dbReference type="ARBA" id="ARBA00023242"/>
    </source>
</evidence>
<keyword evidence="6" id="KW-1185">Reference proteome</keyword>
<dbReference type="PANTHER" id="PTHR22812">
    <property type="entry name" value="CHROMOBOX PROTEIN"/>
    <property type="match status" value="1"/>
</dbReference>
<keyword evidence="2" id="KW-0539">Nucleus</keyword>
<dbReference type="AlphaFoldDB" id="A0AAV0Y8D0"/>
<feature type="domain" description="Chromo" evidence="4">
    <location>
        <begin position="171"/>
        <end position="229"/>
    </location>
</feature>
<dbReference type="InterPro" id="IPR008251">
    <property type="entry name" value="Chromo_shadow_dom"/>
</dbReference>
<dbReference type="InterPro" id="IPR017984">
    <property type="entry name" value="Chromo_dom_subgr"/>
</dbReference>
<dbReference type="Proteomes" id="UP001160148">
    <property type="component" value="Unassembled WGS sequence"/>
</dbReference>
<evidence type="ECO:0000256" key="3">
    <source>
        <dbReference type="SAM" id="MobiDB-lite"/>
    </source>
</evidence>
<dbReference type="GO" id="GO:0005634">
    <property type="term" value="C:nucleus"/>
    <property type="evidence" value="ECO:0007669"/>
    <property type="project" value="UniProtKB-SubCell"/>
</dbReference>
<accession>A0AAV0Y8D0</accession>
<dbReference type="InterPro" id="IPR023779">
    <property type="entry name" value="Chromodomain_CS"/>
</dbReference>
<dbReference type="Pfam" id="PF01393">
    <property type="entry name" value="Chromo_shadow"/>
    <property type="match status" value="1"/>
</dbReference>
<dbReference type="InterPro" id="IPR000953">
    <property type="entry name" value="Chromo/chromo_shadow_dom"/>
</dbReference>
<dbReference type="GO" id="GO:0000792">
    <property type="term" value="C:heterochromatin"/>
    <property type="evidence" value="ECO:0007669"/>
    <property type="project" value="UniProtKB-ARBA"/>
</dbReference>
<dbReference type="Gene3D" id="2.40.50.40">
    <property type="match status" value="2"/>
</dbReference>
<dbReference type="SMART" id="SM00300">
    <property type="entry name" value="ChSh"/>
    <property type="match status" value="1"/>
</dbReference>